<keyword evidence="3 4" id="KW-0904">Protein phosphatase</keyword>
<dbReference type="Pfam" id="PF00481">
    <property type="entry name" value="PP2C"/>
    <property type="match status" value="2"/>
</dbReference>
<protein>
    <recommendedName>
        <fullName evidence="6">PPM-type phosphatase domain-containing protein</fullName>
    </recommendedName>
</protein>
<dbReference type="PROSITE" id="PS01032">
    <property type="entry name" value="PPM_1"/>
    <property type="match status" value="1"/>
</dbReference>
<feature type="compositionally biased region" description="Gly residues" evidence="5">
    <location>
        <begin position="839"/>
        <end position="852"/>
    </location>
</feature>
<dbReference type="PANTHER" id="PTHR47992">
    <property type="entry name" value="PROTEIN PHOSPHATASE"/>
    <property type="match status" value="1"/>
</dbReference>
<sequence>MSAAMRQYTSAADPTAEAMTMAVSVAATAHAAASTAGAIFRGDSRVMPHPPRALGAPSIETLRAREGEMIIGAAEAAASAMDGRVKRPAPGPAFPAAPKRVAAADERAPPAGAARAGLAQLVSFGGETWQGRRAQQEDRFSAHVRIRVPRAPPRAPACAFWPRVGAATAAGAPVAPTAGAAAADEAASGALMDDSADADTNAAVAYADAACRGAVRGGVVGAARGCSGGGWLWPRTVAAEAEPSSAPPPSDEEGWVGEAPARDTPHPPPPGAASFPPPPSGAAHAGARRGAADRAEGAADAGAAPPAARLRTGHAHDAAEGGAGAGEARAARATNADDGPFSCNARAMSPPSHAAPPSQAPPSPAAAACPELPDLPDLLFDAPVDGHGGTARMPASSARGASPDLPDLLFYALFDGHGGTACAEYAAARLHGALGEALATTHGAGASAAAHTPVLPPPLPAAAPAVAQPAQLLSPSPSSRLMSGRGHCDVRAQLLSRLAERVGSALAAAFSRCDDEFLEMAARGHEARAAEADARARAAAARMPCATPCALRQIASSGGGGSTALALVLCRLPDERADARARDDDGDGDDDCEAERAAAATALAVAHVGDCRALLCRGGRALPLTADHRPDRHDEALRVRAAGGRVVNLQGVLRVTTPAAPPAAAAAGASSGVASAAGCGGAPVPAPEPRARAPAPAQSADGACGLPTPTLRRLRPYLAMSRCLGDLPLKRPLAICSAVPEVALAAPLQRDDLFAVCVSDGVTDVLTNEQVVAIAASRWPDAAAAARAVAAAAYDQGSSDNITALVITFGWNSAERGRRILAAAAADDADAAVRAVRGGTRGGPTGGLGGGDPRSAGSSAASGTQLSGVTVSSGSAFISPAELAVGANAVHAASWPLGALS</sequence>
<keyword evidence="8" id="KW-1185">Reference proteome</keyword>
<dbReference type="AlphaFoldDB" id="A0A8J5X629"/>
<evidence type="ECO:0000256" key="1">
    <source>
        <dbReference type="ARBA" id="ARBA00022723"/>
    </source>
</evidence>
<dbReference type="GO" id="GO:0046872">
    <property type="term" value="F:metal ion binding"/>
    <property type="evidence" value="ECO:0007669"/>
    <property type="project" value="UniProtKB-KW"/>
</dbReference>
<gene>
    <name evidence="7" type="ORF">KFE25_004451</name>
</gene>
<reference evidence="7" key="1">
    <citation type="submission" date="2021-05" db="EMBL/GenBank/DDBJ databases">
        <title>The genome of the haptophyte Pavlova lutheri (Diacronema luteri, Pavlovales) - a model for lipid biosynthesis in eukaryotic algae.</title>
        <authorList>
            <person name="Hulatt C.J."/>
            <person name="Posewitz M.C."/>
        </authorList>
    </citation>
    <scope>NUCLEOTIDE SEQUENCE</scope>
    <source>
        <strain evidence="7">NIVA-4/92</strain>
    </source>
</reference>
<keyword evidence="1" id="KW-0479">Metal-binding</keyword>
<evidence type="ECO:0000256" key="5">
    <source>
        <dbReference type="SAM" id="MobiDB-lite"/>
    </source>
</evidence>
<dbReference type="SUPFAM" id="SSF81606">
    <property type="entry name" value="PP2C-like"/>
    <property type="match status" value="1"/>
</dbReference>
<dbReference type="Proteomes" id="UP000751190">
    <property type="component" value="Unassembled WGS sequence"/>
</dbReference>
<feature type="region of interest" description="Disordered" evidence="5">
    <location>
        <begin position="240"/>
        <end position="400"/>
    </location>
</feature>
<feature type="region of interest" description="Disordered" evidence="5">
    <location>
        <begin position="836"/>
        <end position="864"/>
    </location>
</feature>
<dbReference type="InterPro" id="IPR015655">
    <property type="entry name" value="PP2C"/>
</dbReference>
<evidence type="ECO:0000313" key="8">
    <source>
        <dbReference type="Proteomes" id="UP000751190"/>
    </source>
</evidence>
<evidence type="ECO:0000256" key="2">
    <source>
        <dbReference type="ARBA" id="ARBA00022801"/>
    </source>
</evidence>
<accession>A0A8J5X629</accession>
<dbReference type="OrthoDB" id="10264738at2759"/>
<proteinExistence type="inferred from homology"/>
<evidence type="ECO:0000313" key="7">
    <source>
        <dbReference type="EMBL" id="KAG8460203.1"/>
    </source>
</evidence>
<dbReference type="GO" id="GO:0004722">
    <property type="term" value="F:protein serine/threonine phosphatase activity"/>
    <property type="evidence" value="ECO:0007669"/>
    <property type="project" value="InterPro"/>
</dbReference>
<evidence type="ECO:0000256" key="3">
    <source>
        <dbReference type="ARBA" id="ARBA00022912"/>
    </source>
</evidence>
<feature type="compositionally biased region" description="Pro residues" evidence="5">
    <location>
        <begin position="266"/>
        <end position="280"/>
    </location>
</feature>
<dbReference type="CDD" id="cd00143">
    <property type="entry name" value="PP2Cc"/>
    <property type="match status" value="1"/>
</dbReference>
<feature type="compositionally biased region" description="Low complexity" evidence="5">
    <location>
        <begin position="326"/>
        <end position="357"/>
    </location>
</feature>
<comment type="caution">
    <text evidence="7">The sequence shown here is derived from an EMBL/GenBank/DDBJ whole genome shotgun (WGS) entry which is preliminary data.</text>
</comment>
<dbReference type="EMBL" id="JAGTXO010000034">
    <property type="protein sequence ID" value="KAG8460203.1"/>
    <property type="molecule type" value="Genomic_DNA"/>
</dbReference>
<evidence type="ECO:0000256" key="4">
    <source>
        <dbReference type="RuleBase" id="RU003465"/>
    </source>
</evidence>
<keyword evidence="2 4" id="KW-0378">Hydrolase</keyword>
<organism evidence="7 8">
    <name type="scientific">Diacronema lutheri</name>
    <name type="common">Unicellular marine alga</name>
    <name type="synonym">Monochrysis lutheri</name>
    <dbReference type="NCBI Taxonomy" id="2081491"/>
    <lineage>
        <taxon>Eukaryota</taxon>
        <taxon>Haptista</taxon>
        <taxon>Haptophyta</taxon>
        <taxon>Pavlovophyceae</taxon>
        <taxon>Pavlovales</taxon>
        <taxon>Pavlovaceae</taxon>
        <taxon>Diacronema</taxon>
    </lineage>
</organism>
<feature type="compositionally biased region" description="Low complexity" evidence="5">
    <location>
        <begin position="365"/>
        <end position="385"/>
    </location>
</feature>
<dbReference type="InterPro" id="IPR000222">
    <property type="entry name" value="PP2C_BS"/>
</dbReference>
<feature type="region of interest" description="Disordered" evidence="5">
    <location>
        <begin position="677"/>
        <end position="705"/>
    </location>
</feature>
<dbReference type="Gene3D" id="3.60.40.10">
    <property type="entry name" value="PPM-type phosphatase domain"/>
    <property type="match status" value="1"/>
</dbReference>
<comment type="similarity">
    <text evidence="4">Belongs to the PP2C family.</text>
</comment>
<dbReference type="PROSITE" id="PS51746">
    <property type="entry name" value="PPM_2"/>
    <property type="match status" value="1"/>
</dbReference>
<feature type="compositionally biased region" description="Low complexity" evidence="5">
    <location>
        <begin position="298"/>
        <end position="309"/>
    </location>
</feature>
<feature type="domain" description="PPM-type phosphatase" evidence="6">
    <location>
        <begin position="392"/>
        <end position="809"/>
    </location>
</feature>
<dbReference type="InterPro" id="IPR036457">
    <property type="entry name" value="PPM-type-like_dom_sf"/>
</dbReference>
<evidence type="ECO:0000259" key="6">
    <source>
        <dbReference type="PROSITE" id="PS51746"/>
    </source>
</evidence>
<dbReference type="InterPro" id="IPR001932">
    <property type="entry name" value="PPM-type_phosphatase-like_dom"/>
</dbReference>
<dbReference type="SMART" id="SM00332">
    <property type="entry name" value="PP2Cc"/>
    <property type="match status" value="1"/>
</dbReference>
<name>A0A8J5X629_DIALT</name>